<feature type="region of interest" description="Disordered" evidence="1">
    <location>
        <begin position="160"/>
        <end position="191"/>
    </location>
</feature>
<gene>
    <name evidence="2" type="ORF">Tco_0679781</name>
</gene>
<name>A0ABQ4XK84_9ASTR</name>
<proteinExistence type="predicted"/>
<reference evidence="2" key="1">
    <citation type="journal article" date="2022" name="Int. J. Mol. Sci.">
        <title>Draft Genome of Tanacetum Coccineum: Genomic Comparison of Closely Related Tanacetum-Family Plants.</title>
        <authorList>
            <person name="Yamashiro T."/>
            <person name="Shiraishi A."/>
            <person name="Nakayama K."/>
            <person name="Satake H."/>
        </authorList>
    </citation>
    <scope>NUCLEOTIDE SEQUENCE</scope>
</reference>
<organism evidence="2 3">
    <name type="scientific">Tanacetum coccineum</name>
    <dbReference type="NCBI Taxonomy" id="301880"/>
    <lineage>
        <taxon>Eukaryota</taxon>
        <taxon>Viridiplantae</taxon>
        <taxon>Streptophyta</taxon>
        <taxon>Embryophyta</taxon>
        <taxon>Tracheophyta</taxon>
        <taxon>Spermatophyta</taxon>
        <taxon>Magnoliopsida</taxon>
        <taxon>eudicotyledons</taxon>
        <taxon>Gunneridae</taxon>
        <taxon>Pentapetalae</taxon>
        <taxon>asterids</taxon>
        <taxon>campanulids</taxon>
        <taxon>Asterales</taxon>
        <taxon>Asteraceae</taxon>
        <taxon>Asteroideae</taxon>
        <taxon>Anthemideae</taxon>
        <taxon>Anthemidinae</taxon>
        <taxon>Tanacetum</taxon>
    </lineage>
</organism>
<evidence type="ECO:0000256" key="1">
    <source>
        <dbReference type="SAM" id="MobiDB-lite"/>
    </source>
</evidence>
<accession>A0ABQ4XK84</accession>
<comment type="caution">
    <text evidence="2">The sequence shown here is derived from an EMBL/GenBank/DDBJ whole genome shotgun (WGS) entry which is preliminary data.</text>
</comment>
<reference evidence="2" key="2">
    <citation type="submission" date="2022-01" db="EMBL/GenBank/DDBJ databases">
        <authorList>
            <person name="Yamashiro T."/>
            <person name="Shiraishi A."/>
            <person name="Satake H."/>
            <person name="Nakayama K."/>
        </authorList>
    </citation>
    <scope>NUCLEOTIDE SEQUENCE</scope>
</reference>
<dbReference type="Proteomes" id="UP001151760">
    <property type="component" value="Unassembled WGS sequence"/>
</dbReference>
<dbReference type="EMBL" id="BQNB010009562">
    <property type="protein sequence ID" value="GJS65217.1"/>
    <property type="molecule type" value="Genomic_DNA"/>
</dbReference>
<keyword evidence="3" id="KW-1185">Reference proteome</keyword>
<evidence type="ECO:0000313" key="2">
    <source>
        <dbReference type="EMBL" id="GJS65217.1"/>
    </source>
</evidence>
<sequence length="191" mass="21889">MRAGMMQKNSSNLSRLFLHLNPPQKRLTQDQINFLLNGSRPTPRPSSTHVPQAYAEAVYSNPRPRNQNELPRQSPFTFRELTGPIPQPQALRTTFEARVRDYMAVHTERMERFENAIFKQQEEINDRIAEMFGLFKELTTSRAPEKVLIREEAKPPVTKNVNSISLVRGEEDRNNDNDVATGDDIEKPAGT</sequence>
<evidence type="ECO:0000313" key="3">
    <source>
        <dbReference type="Proteomes" id="UP001151760"/>
    </source>
</evidence>
<protein>
    <submittedName>
        <fullName evidence="2">Uncharacterized protein</fullName>
    </submittedName>
</protein>